<sequence>MAPGCFATPSQELNESESRPTGSENLAKNLIIFTGDEKINLEEIPLPAEPAPPLSQIVLLNHQLNKQQSETKVNLKKKNSPKIIYDTVDSFEVLEQTIMKQKRLARLKNTDLRRKILLKRTFDLVCEIMDYENGFEADTPSSSSSESDSDEESEKNDLLEEPSVKTNLTLVKLDSEQGDTDHVYFALSEVDEESKAQAEVPKKRRASHSDSDEEDYSDDESDHFALKEQQLDSVNSSLDSLHAQLNLYCENRKKSSRKKRRLCDKLGAKSLSIALKA</sequence>
<evidence type="ECO:0000256" key="1">
    <source>
        <dbReference type="SAM" id="MobiDB-lite"/>
    </source>
</evidence>
<feature type="compositionally biased region" description="Acidic residues" evidence="1">
    <location>
        <begin position="211"/>
        <end position="221"/>
    </location>
</feature>
<comment type="caution">
    <text evidence="2">The sequence shown here is derived from an EMBL/GenBank/DDBJ whole genome shotgun (WGS) entry which is preliminary data.</text>
</comment>
<proteinExistence type="predicted"/>
<keyword evidence="3" id="KW-1185">Reference proteome</keyword>
<dbReference type="AlphaFoldDB" id="A0A3M7P8G3"/>
<dbReference type="OrthoDB" id="10032049at2759"/>
<reference evidence="2 3" key="1">
    <citation type="journal article" date="2018" name="Sci. Rep.">
        <title>Genomic signatures of local adaptation to the degree of environmental predictability in rotifers.</title>
        <authorList>
            <person name="Franch-Gras L."/>
            <person name="Hahn C."/>
            <person name="Garcia-Roger E.M."/>
            <person name="Carmona M.J."/>
            <person name="Serra M."/>
            <person name="Gomez A."/>
        </authorList>
    </citation>
    <scope>NUCLEOTIDE SEQUENCE [LARGE SCALE GENOMIC DNA]</scope>
    <source>
        <strain evidence="2">HYR1</strain>
    </source>
</reference>
<organism evidence="2 3">
    <name type="scientific">Brachionus plicatilis</name>
    <name type="common">Marine rotifer</name>
    <name type="synonym">Brachionus muelleri</name>
    <dbReference type="NCBI Taxonomy" id="10195"/>
    <lineage>
        <taxon>Eukaryota</taxon>
        <taxon>Metazoa</taxon>
        <taxon>Spiralia</taxon>
        <taxon>Gnathifera</taxon>
        <taxon>Rotifera</taxon>
        <taxon>Eurotatoria</taxon>
        <taxon>Monogononta</taxon>
        <taxon>Pseudotrocha</taxon>
        <taxon>Ploima</taxon>
        <taxon>Brachionidae</taxon>
        <taxon>Brachionus</taxon>
    </lineage>
</organism>
<feature type="region of interest" description="Disordered" evidence="1">
    <location>
        <begin position="135"/>
        <end position="162"/>
    </location>
</feature>
<accession>A0A3M7P8G3</accession>
<evidence type="ECO:0000313" key="2">
    <source>
        <dbReference type="EMBL" id="RMZ95348.1"/>
    </source>
</evidence>
<name>A0A3M7P8G3_BRAPC</name>
<feature type="compositionally biased region" description="Polar residues" evidence="1">
    <location>
        <begin position="8"/>
        <end position="22"/>
    </location>
</feature>
<feature type="region of interest" description="Disordered" evidence="1">
    <location>
        <begin position="1"/>
        <end position="22"/>
    </location>
</feature>
<protein>
    <submittedName>
        <fullName evidence="2">Uncharacterized protein</fullName>
    </submittedName>
</protein>
<dbReference type="Proteomes" id="UP000276133">
    <property type="component" value="Unassembled WGS sequence"/>
</dbReference>
<dbReference type="EMBL" id="REGN01012462">
    <property type="protein sequence ID" value="RMZ95348.1"/>
    <property type="molecule type" value="Genomic_DNA"/>
</dbReference>
<gene>
    <name evidence="2" type="ORF">BpHYR1_011743</name>
</gene>
<feature type="region of interest" description="Disordered" evidence="1">
    <location>
        <begin position="195"/>
        <end position="225"/>
    </location>
</feature>
<evidence type="ECO:0000313" key="3">
    <source>
        <dbReference type="Proteomes" id="UP000276133"/>
    </source>
</evidence>